<protein>
    <submittedName>
        <fullName evidence="1">Uncharacterized protein</fullName>
    </submittedName>
</protein>
<reference evidence="1 2" key="1">
    <citation type="journal article" date="2013" name="PLoS ONE">
        <title>Genomic and secretomic analyses reveal unique features of the lignocellulolytic enzyme system of Penicillium decumbens.</title>
        <authorList>
            <person name="Liu G."/>
            <person name="Zhang L."/>
            <person name="Wei X."/>
            <person name="Zou G."/>
            <person name="Qin Y."/>
            <person name="Ma L."/>
            <person name="Li J."/>
            <person name="Zheng H."/>
            <person name="Wang S."/>
            <person name="Wang C."/>
            <person name="Xun L."/>
            <person name="Zhao G.-P."/>
            <person name="Zhou Z."/>
            <person name="Qu Y."/>
        </authorList>
    </citation>
    <scope>NUCLEOTIDE SEQUENCE [LARGE SCALE GENOMIC DNA]</scope>
    <source>
        <strain evidence="2">114-2 / CGMCC 5302</strain>
    </source>
</reference>
<organism evidence="1 2">
    <name type="scientific">Penicillium oxalicum (strain 114-2 / CGMCC 5302)</name>
    <name type="common">Penicillium decumbens</name>
    <dbReference type="NCBI Taxonomy" id="933388"/>
    <lineage>
        <taxon>Eukaryota</taxon>
        <taxon>Fungi</taxon>
        <taxon>Dikarya</taxon>
        <taxon>Ascomycota</taxon>
        <taxon>Pezizomycotina</taxon>
        <taxon>Eurotiomycetes</taxon>
        <taxon>Eurotiomycetidae</taxon>
        <taxon>Eurotiales</taxon>
        <taxon>Aspergillaceae</taxon>
        <taxon>Penicillium</taxon>
    </lineage>
</organism>
<dbReference type="EMBL" id="KB644408">
    <property type="protein sequence ID" value="EPS25363.1"/>
    <property type="molecule type" value="Genomic_DNA"/>
</dbReference>
<keyword evidence="2" id="KW-1185">Reference proteome</keyword>
<dbReference type="Proteomes" id="UP000019376">
    <property type="component" value="Unassembled WGS sequence"/>
</dbReference>
<gene>
    <name evidence="1" type="ORF">PDE_00296</name>
</gene>
<dbReference type="HOGENOM" id="CLU_3160171_0_0_1"/>
<evidence type="ECO:0000313" key="1">
    <source>
        <dbReference type="EMBL" id="EPS25363.1"/>
    </source>
</evidence>
<evidence type="ECO:0000313" key="2">
    <source>
        <dbReference type="Proteomes" id="UP000019376"/>
    </source>
</evidence>
<dbReference type="AlphaFoldDB" id="S8AI42"/>
<accession>S8AI42</accession>
<proteinExistence type="predicted"/>
<sequence length="48" mass="5467">MGCKEMARSSLQEVRALGSQRPFQVKSDGHENIDPRISICFIVNKLYN</sequence>
<name>S8AI42_PENO1</name>